<dbReference type="InterPro" id="IPR001387">
    <property type="entry name" value="Cro/C1-type_HTH"/>
</dbReference>
<dbReference type="Proteomes" id="UP001597024">
    <property type="component" value="Unassembled WGS sequence"/>
</dbReference>
<protein>
    <submittedName>
        <fullName evidence="2">Helix-turn-helix domain-containing protein</fullName>
    </submittedName>
</protein>
<reference evidence="3" key="1">
    <citation type="journal article" date="2019" name="Int. J. Syst. Evol. Microbiol.">
        <title>The Global Catalogue of Microorganisms (GCM) 10K type strain sequencing project: providing services to taxonomists for standard genome sequencing and annotation.</title>
        <authorList>
            <consortium name="The Broad Institute Genomics Platform"/>
            <consortium name="The Broad Institute Genome Sequencing Center for Infectious Disease"/>
            <person name="Wu L."/>
            <person name="Ma J."/>
        </authorList>
    </citation>
    <scope>NUCLEOTIDE SEQUENCE [LARGE SCALE GENOMIC DNA]</scope>
    <source>
        <strain evidence="3">CCUG 62974</strain>
    </source>
</reference>
<dbReference type="SUPFAM" id="SSF47413">
    <property type="entry name" value="lambda repressor-like DNA-binding domains"/>
    <property type="match status" value="1"/>
</dbReference>
<feature type="non-terminal residue" evidence="2">
    <location>
        <position position="48"/>
    </location>
</feature>
<evidence type="ECO:0000313" key="2">
    <source>
        <dbReference type="EMBL" id="MFD0886476.1"/>
    </source>
</evidence>
<name>A0ABW3DUJ2_9ACTN</name>
<feature type="domain" description="HTH cro/C1-type" evidence="1">
    <location>
        <begin position="13"/>
        <end position="47"/>
    </location>
</feature>
<dbReference type="PROSITE" id="PS50943">
    <property type="entry name" value="HTH_CROC1"/>
    <property type="match status" value="1"/>
</dbReference>
<dbReference type="InterPro" id="IPR010982">
    <property type="entry name" value="Lambda_DNA-bd_dom_sf"/>
</dbReference>
<dbReference type="EMBL" id="JBHTHX010000620">
    <property type="protein sequence ID" value="MFD0886476.1"/>
    <property type="molecule type" value="Genomic_DNA"/>
</dbReference>
<proteinExistence type="predicted"/>
<gene>
    <name evidence="2" type="ORF">ACFQ08_18180</name>
</gene>
<accession>A0ABW3DUJ2</accession>
<organism evidence="2 3">
    <name type="scientific">Streptosporangium algeriense</name>
    <dbReference type="NCBI Taxonomy" id="1682748"/>
    <lineage>
        <taxon>Bacteria</taxon>
        <taxon>Bacillati</taxon>
        <taxon>Actinomycetota</taxon>
        <taxon>Actinomycetes</taxon>
        <taxon>Streptosporangiales</taxon>
        <taxon>Streptosporangiaceae</taxon>
        <taxon>Streptosporangium</taxon>
    </lineage>
</organism>
<dbReference type="Gene3D" id="1.10.260.40">
    <property type="entry name" value="lambda repressor-like DNA-binding domains"/>
    <property type="match status" value="1"/>
</dbReference>
<evidence type="ECO:0000313" key="3">
    <source>
        <dbReference type="Proteomes" id="UP001597024"/>
    </source>
</evidence>
<evidence type="ECO:0000259" key="1">
    <source>
        <dbReference type="PROSITE" id="PS50943"/>
    </source>
</evidence>
<comment type="caution">
    <text evidence="2">The sequence shown here is derived from an EMBL/GenBank/DDBJ whole genome shotgun (WGS) entry which is preliminary data.</text>
</comment>
<keyword evidence="3" id="KW-1185">Reference proteome</keyword>
<dbReference type="Pfam" id="PF13560">
    <property type="entry name" value="HTH_31"/>
    <property type="match status" value="1"/>
</dbReference>
<sequence>MSTDPSRSFAALLRAHRYAAGLTIEELAEASALSGRAIGDMERGRSRA</sequence>